<evidence type="ECO:0000256" key="7">
    <source>
        <dbReference type="ARBA" id="ARBA00022840"/>
    </source>
</evidence>
<dbReference type="EC" id="6.1.1.12" evidence="3"/>
<dbReference type="PRINTS" id="PR01042">
    <property type="entry name" value="TRNASYNTHASP"/>
</dbReference>
<evidence type="ECO:0000313" key="13">
    <source>
        <dbReference type="Proteomes" id="UP000008141"/>
    </source>
</evidence>
<evidence type="ECO:0000256" key="8">
    <source>
        <dbReference type="ARBA" id="ARBA00022917"/>
    </source>
</evidence>
<evidence type="ECO:0000256" key="3">
    <source>
        <dbReference type="ARBA" id="ARBA00012841"/>
    </source>
</evidence>
<protein>
    <recommendedName>
        <fullName evidence="3">aspartate--tRNA ligase</fullName>
        <ecNumber evidence="3">6.1.1.12</ecNumber>
    </recommendedName>
</protein>
<dbReference type="Pfam" id="PF00152">
    <property type="entry name" value="tRNA-synt_2"/>
    <property type="match status" value="1"/>
</dbReference>
<evidence type="ECO:0000256" key="4">
    <source>
        <dbReference type="ARBA" id="ARBA00022490"/>
    </source>
</evidence>
<reference evidence="12 13" key="1">
    <citation type="journal article" date="2010" name="Plant Cell">
        <title>The Chlorella variabilis NC64A genome reveals adaptation to photosymbiosis, coevolution with viruses, and cryptic sex.</title>
        <authorList>
            <person name="Blanc G."/>
            <person name="Duncan G."/>
            <person name="Agarkova I."/>
            <person name="Borodovsky M."/>
            <person name="Gurnon J."/>
            <person name="Kuo A."/>
            <person name="Lindquist E."/>
            <person name="Lucas S."/>
            <person name="Pangilinan J."/>
            <person name="Polle J."/>
            <person name="Salamov A."/>
            <person name="Terry A."/>
            <person name="Yamada T."/>
            <person name="Dunigan D.D."/>
            <person name="Grigoriev I.V."/>
            <person name="Claverie J.M."/>
            <person name="Van Etten J.L."/>
        </authorList>
    </citation>
    <scope>NUCLEOTIDE SEQUENCE [LARGE SCALE GENOMIC DNA]</scope>
    <source>
        <strain evidence="12 13">NC64A</strain>
    </source>
</reference>
<dbReference type="GO" id="GO:0004815">
    <property type="term" value="F:aspartate-tRNA ligase activity"/>
    <property type="evidence" value="ECO:0007669"/>
    <property type="project" value="UniProtKB-EC"/>
</dbReference>
<dbReference type="KEGG" id="cvr:CHLNCDRAFT_33640"/>
<evidence type="ECO:0000313" key="12">
    <source>
        <dbReference type="EMBL" id="EFN59793.1"/>
    </source>
</evidence>
<dbReference type="InterPro" id="IPR012340">
    <property type="entry name" value="NA-bd_OB-fold"/>
</dbReference>
<dbReference type="Gene3D" id="3.30.930.10">
    <property type="entry name" value="Bira Bifunctional Protein, Domain 2"/>
    <property type="match status" value="1"/>
</dbReference>
<feature type="domain" description="Aminoacyl-transfer RNA synthetases class-II family profile" evidence="11">
    <location>
        <begin position="100"/>
        <end position="405"/>
    </location>
</feature>
<dbReference type="SUPFAM" id="SSF50249">
    <property type="entry name" value="Nucleic acid-binding proteins"/>
    <property type="match status" value="1"/>
</dbReference>
<dbReference type="PROSITE" id="PS50862">
    <property type="entry name" value="AA_TRNA_LIGASE_II"/>
    <property type="match status" value="1"/>
</dbReference>
<dbReference type="InParanoid" id="E1Z382"/>
<dbReference type="OrthoDB" id="372395at2759"/>
<dbReference type="Proteomes" id="UP000008141">
    <property type="component" value="Unassembled WGS sequence"/>
</dbReference>
<evidence type="ECO:0000259" key="11">
    <source>
        <dbReference type="PROSITE" id="PS50862"/>
    </source>
</evidence>
<dbReference type="eggNOG" id="KOG0556">
    <property type="taxonomic scope" value="Eukaryota"/>
</dbReference>
<accession>E1Z382</accession>
<organism evidence="13">
    <name type="scientific">Chlorella variabilis</name>
    <name type="common">Green alga</name>
    <dbReference type="NCBI Taxonomy" id="554065"/>
    <lineage>
        <taxon>Eukaryota</taxon>
        <taxon>Viridiplantae</taxon>
        <taxon>Chlorophyta</taxon>
        <taxon>core chlorophytes</taxon>
        <taxon>Trebouxiophyceae</taxon>
        <taxon>Chlorellales</taxon>
        <taxon>Chlorellaceae</taxon>
        <taxon>Chlorella clade</taxon>
        <taxon>Chlorella</taxon>
    </lineage>
</organism>
<dbReference type="CDD" id="cd00776">
    <property type="entry name" value="AsxRS_core"/>
    <property type="match status" value="1"/>
</dbReference>
<dbReference type="RefSeq" id="XP_005851895.1">
    <property type="nucleotide sequence ID" value="XM_005851833.1"/>
</dbReference>
<dbReference type="PANTHER" id="PTHR43450:SF1">
    <property type="entry name" value="ASPARTATE--TRNA LIGASE, CYTOPLASMIC"/>
    <property type="match status" value="1"/>
</dbReference>
<evidence type="ECO:0000256" key="2">
    <source>
        <dbReference type="ARBA" id="ARBA00005312"/>
    </source>
</evidence>
<name>E1Z382_CHLVA</name>
<evidence type="ECO:0000256" key="1">
    <source>
        <dbReference type="ARBA" id="ARBA00004496"/>
    </source>
</evidence>
<evidence type="ECO:0000256" key="6">
    <source>
        <dbReference type="ARBA" id="ARBA00022741"/>
    </source>
</evidence>
<keyword evidence="4" id="KW-0963">Cytoplasm</keyword>
<dbReference type="GeneID" id="17359536"/>
<keyword evidence="9" id="KW-0030">Aminoacyl-tRNA synthetase</keyword>
<dbReference type="InterPro" id="IPR004364">
    <property type="entry name" value="Aa-tRNA-synt_II"/>
</dbReference>
<dbReference type="PANTHER" id="PTHR43450">
    <property type="entry name" value="ASPARTYL-TRNA SYNTHETASE"/>
    <property type="match status" value="1"/>
</dbReference>
<comment type="similarity">
    <text evidence="2">Belongs to the class-II aminoacyl-tRNA synthetase family. Type 2 subfamily.</text>
</comment>
<comment type="catalytic activity">
    <reaction evidence="10">
        <text>tRNA(Asp) + L-aspartate + ATP = L-aspartyl-tRNA(Asp) + AMP + diphosphate</text>
        <dbReference type="Rhea" id="RHEA:19649"/>
        <dbReference type="Rhea" id="RHEA-COMP:9660"/>
        <dbReference type="Rhea" id="RHEA-COMP:9678"/>
        <dbReference type="ChEBI" id="CHEBI:29991"/>
        <dbReference type="ChEBI" id="CHEBI:30616"/>
        <dbReference type="ChEBI" id="CHEBI:33019"/>
        <dbReference type="ChEBI" id="CHEBI:78442"/>
        <dbReference type="ChEBI" id="CHEBI:78516"/>
        <dbReference type="ChEBI" id="CHEBI:456215"/>
        <dbReference type="EC" id="6.1.1.12"/>
    </reaction>
</comment>
<dbReference type="FunFam" id="3.30.930.10:FF:000013">
    <property type="entry name" value="Aspartate--tRNA ligase, cytoplasmic"/>
    <property type="match status" value="1"/>
</dbReference>
<dbReference type="NCBIfam" id="TIGR00458">
    <property type="entry name" value="aspS_nondisc"/>
    <property type="match status" value="1"/>
</dbReference>
<dbReference type="InterPro" id="IPR002312">
    <property type="entry name" value="Asp/Asn-tRNA-synth_IIb"/>
</dbReference>
<dbReference type="InterPro" id="IPR004523">
    <property type="entry name" value="Asp-tRNA_synthase_2"/>
</dbReference>
<proteinExistence type="inferred from homology"/>
<dbReference type="InterPro" id="IPR045864">
    <property type="entry name" value="aa-tRNA-synth_II/BPL/LPL"/>
</dbReference>
<dbReference type="GO" id="GO:0017101">
    <property type="term" value="C:aminoacyl-tRNA synthetase multienzyme complex"/>
    <property type="evidence" value="ECO:0007669"/>
    <property type="project" value="TreeGrafter"/>
</dbReference>
<dbReference type="NCBIfam" id="NF003483">
    <property type="entry name" value="PRK05159.1"/>
    <property type="match status" value="1"/>
</dbReference>
<keyword evidence="5" id="KW-0436">Ligase</keyword>
<sequence>MVKYASAIPRESIVDVEATLVLPQALIEACSQSQVELQVTAIHVVSRSAPLPFEVTDAARSAEAVRKAAEAGKVLVTVGQDVRLDNRYVDLRTPANQAIFRVQSAVCHLFRESLQGQGFIEIHTPKLLSGASEGGAAVFHFDYMGRPGCLAQSPQFYKQMAICSDLARVFEIGPVFRAENSYTHRHLCEFTGLDMEMAIHESYHEVLDVLDALFVHMFKGLNEQYARELEVIGEQYPFEPLKFLPKTLRLTFAEGIQMLQEAGYDVDPFGDLNTELERALGKLVKDKYNTEFYMLHRYPLAIRPFYTMPCKDDNRYSCSFVIFIRGEEIISGAQRVHDPVLLTQRAVELGLPVDTIQSYIDSFKYGVPPHGGAGVGMERVVMLFCGLDNIRKTSMFPRDPKRLTP</sequence>
<keyword evidence="8" id="KW-0648">Protein biosynthesis</keyword>
<comment type="subcellular location">
    <subcellularLocation>
        <location evidence="1">Cytoplasm</location>
    </subcellularLocation>
</comment>
<keyword evidence="6" id="KW-0547">Nucleotide-binding</keyword>
<keyword evidence="13" id="KW-1185">Reference proteome</keyword>
<dbReference type="GO" id="GO:0005829">
    <property type="term" value="C:cytosol"/>
    <property type="evidence" value="ECO:0007669"/>
    <property type="project" value="TreeGrafter"/>
</dbReference>
<evidence type="ECO:0000256" key="10">
    <source>
        <dbReference type="ARBA" id="ARBA00047904"/>
    </source>
</evidence>
<evidence type="ECO:0000256" key="9">
    <source>
        <dbReference type="ARBA" id="ARBA00023146"/>
    </source>
</evidence>
<dbReference type="OMA" id="HYSEEVI"/>
<dbReference type="FunCoup" id="E1Z382">
    <property type="interactions" value="2192"/>
</dbReference>
<dbReference type="STRING" id="554065.E1Z382"/>
<dbReference type="AlphaFoldDB" id="E1Z382"/>
<keyword evidence="7" id="KW-0067">ATP-binding</keyword>
<dbReference type="Gene3D" id="2.40.50.140">
    <property type="entry name" value="Nucleic acid-binding proteins"/>
    <property type="match status" value="1"/>
</dbReference>
<evidence type="ECO:0000256" key="5">
    <source>
        <dbReference type="ARBA" id="ARBA00022598"/>
    </source>
</evidence>
<dbReference type="EMBL" id="GL433835">
    <property type="protein sequence ID" value="EFN59793.1"/>
    <property type="molecule type" value="Genomic_DNA"/>
</dbReference>
<dbReference type="GO" id="GO:0005524">
    <property type="term" value="F:ATP binding"/>
    <property type="evidence" value="ECO:0007669"/>
    <property type="project" value="UniProtKB-KW"/>
</dbReference>
<dbReference type="SUPFAM" id="SSF55681">
    <property type="entry name" value="Class II aaRS and biotin synthetases"/>
    <property type="match status" value="1"/>
</dbReference>
<dbReference type="InterPro" id="IPR006195">
    <property type="entry name" value="aa-tRNA-synth_II"/>
</dbReference>
<dbReference type="HAMAP" id="MF_02075">
    <property type="entry name" value="Asp_tRNA_synth_type2"/>
    <property type="match status" value="1"/>
</dbReference>
<gene>
    <name evidence="12" type="ORF">CHLNCDRAFT_33640</name>
</gene>
<dbReference type="GO" id="GO:0003723">
    <property type="term" value="F:RNA binding"/>
    <property type="evidence" value="ECO:0007669"/>
    <property type="project" value="TreeGrafter"/>
</dbReference>
<dbReference type="GO" id="GO:0006422">
    <property type="term" value="P:aspartyl-tRNA aminoacylation"/>
    <property type="evidence" value="ECO:0007669"/>
    <property type="project" value="InterPro"/>
</dbReference>